<dbReference type="OrthoDB" id="3689482at2"/>
<dbReference type="Pfam" id="PF14417">
    <property type="entry name" value="MEDS"/>
    <property type="match status" value="1"/>
</dbReference>
<evidence type="ECO:0000313" key="4">
    <source>
        <dbReference type="Proteomes" id="UP000053039"/>
    </source>
</evidence>
<dbReference type="EMBL" id="LMWM01000040">
    <property type="protein sequence ID" value="KUM83908.1"/>
    <property type="molecule type" value="Genomic_DNA"/>
</dbReference>
<proteinExistence type="predicted"/>
<dbReference type="Gene3D" id="3.30.750.24">
    <property type="entry name" value="STAS domain"/>
    <property type="match status" value="1"/>
</dbReference>
<dbReference type="InterPro" id="IPR058548">
    <property type="entry name" value="MlaB-like_STAS"/>
</dbReference>
<gene>
    <name evidence="3" type="ORF">AQI94_33715</name>
</gene>
<dbReference type="InterPro" id="IPR025847">
    <property type="entry name" value="MEDS_domain"/>
</dbReference>
<dbReference type="AlphaFoldDB" id="A0A101MZW8"/>
<sequence length="260" mass="27817">MRAARTLATLDEAGNGDHVCQLMGPADDVMDRSRAFVADGALFGDKVMIVGPAVETAGEFAQTVLDPARLGGSLIAAVRREAESAGREGYRSLRVLHHVSRDAWPEGPEELLRSELDLEEFAADSGALVVCAYRGAEWDASTLEEVRCVHPHYLGSRPESPAFQVYRTGKEGWTVNGVIDAEGASAFGAVLCTLLAQSVTVRLLCHGLEFFDAAAMGTLADASRHLPDRKVVLEGTNDTLRLAWELSGFAVPSIPVVMAP</sequence>
<dbReference type="SUPFAM" id="SSF52091">
    <property type="entry name" value="SpoIIaa-like"/>
    <property type="match status" value="1"/>
</dbReference>
<evidence type="ECO:0000259" key="2">
    <source>
        <dbReference type="Pfam" id="PF14417"/>
    </source>
</evidence>
<feature type="domain" description="MEDS" evidence="2">
    <location>
        <begin position="17"/>
        <end position="151"/>
    </location>
</feature>
<feature type="domain" description="MlaB-like STAS" evidence="1">
    <location>
        <begin position="175"/>
        <end position="248"/>
    </location>
</feature>
<protein>
    <submittedName>
        <fullName evidence="3">Antagonist protein</fullName>
    </submittedName>
</protein>
<dbReference type="Proteomes" id="UP000053039">
    <property type="component" value="Unassembled WGS sequence"/>
</dbReference>
<dbReference type="Pfam" id="PF13466">
    <property type="entry name" value="STAS_2"/>
    <property type="match status" value="1"/>
</dbReference>
<dbReference type="RefSeq" id="WP_031055726.1">
    <property type="nucleotide sequence ID" value="NZ_JBEYZI010000165.1"/>
</dbReference>
<reference evidence="3 4" key="1">
    <citation type="submission" date="2015-10" db="EMBL/GenBank/DDBJ databases">
        <title>Draft genome sequence of Streptomyces pseudovenezuelae DSM 40212, type strain for the species Streptomyces pseudovenezuelae.</title>
        <authorList>
            <person name="Ruckert C."/>
            <person name="Winkler A."/>
            <person name="Kalinowski J."/>
            <person name="Kampfer P."/>
            <person name="Glaeser S."/>
        </authorList>
    </citation>
    <scope>NUCLEOTIDE SEQUENCE [LARGE SCALE GENOMIC DNA]</scope>
    <source>
        <strain evidence="3 4">DSM 40212</strain>
    </source>
</reference>
<evidence type="ECO:0000313" key="3">
    <source>
        <dbReference type="EMBL" id="KUM83908.1"/>
    </source>
</evidence>
<evidence type="ECO:0000259" key="1">
    <source>
        <dbReference type="Pfam" id="PF13466"/>
    </source>
</evidence>
<dbReference type="InterPro" id="IPR036513">
    <property type="entry name" value="STAS_dom_sf"/>
</dbReference>
<comment type="caution">
    <text evidence="3">The sequence shown here is derived from an EMBL/GenBank/DDBJ whole genome shotgun (WGS) entry which is preliminary data.</text>
</comment>
<organism evidence="3 4">
    <name type="scientific">Streptomyces pseudovenezuelae</name>
    <dbReference type="NCBI Taxonomy" id="67350"/>
    <lineage>
        <taxon>Bacteria</taxon>
        <taxon>Bacillati</taxon>
        <taxon>Actinomycetota</taxon>
        <taxon>Actinomycetes</taxon>
        <taxon>Kitasatosporales</taxon>
        <taxon>Streptomycetaceae</taxon>
        <taxon>Streptomyces</taxon>
        <taxon>Streptomyces aurantiacus group</taxon>
    </lineage>
</organism>
<accession>A0A101MZW8</accession>
<name>A0A101MZW8_9ACTN</name>